<dbReference type="AlphaFoldDB" id="A0A733VB76"/>
<reference evidence="1" key="2">
    <citation type="submission" date="2018-07" db="EMBL/GenBank/DDBJ databases">
        <authorList>
            <consortium name="NCBI Pathogen Detection Project"/>
        </authorList>
    </citation>
    <scope>NUCLEOTIDE SEQUENCE</scope>
    <source>
        <strain evidence="1">10-0026</strain>
    </source>
</reference>
<protein>
    <recommendedName>
        <fullName evidence="2">ATP/GTP-binding protein remnant</fullName>
    </recommendedName>
</protein>
<sequence length="73" mass="7839">MRKPSYHVYVTQEVPTGENGEKSTYWTKVGAAFPHNGKSGLNIMITPGISVSGKLVLLEPKDDNDAPQGAPVN</sequence>
<proteinExistence type="predicted"/>
<accession>A0A733VB76</accession>
<comment type="caution">
    <text evidence="1">The sequence shown here is derived from an EMBL/GenBank/DDBJ whole genome shotgun (WGS) entry which is preliminary data.</text>
</comment>
<evidence type="ECO:0000313" key="1">
    <source>
        <dbReference type="EMBL" id="HAE6033897.1"/>
    </source>
</evidence>
<gene>
    <name evidence="1" type="ORF">G4I61_004102</name>
</gene>
<dbReference type="EMBL" id="DAASLQ010000082">
    <property type="protein sequence ID" value="HAE6033897.1"/>
    <property type="molecule type" value="Genomic_DNA"/>
</dbReference>
<evidence type="ECO:0008006" key="2">
    <source>
        <dbReference type="Google" id="ProtNLM"/>
    </source>
</evidence>
<reference evidence="1" key="1">
    <citation type="journal article" date="2018" name="Genome Biol.">
        <title>SKESA: strategic k-mer extension for scrupulous assemblies.</title>
        <authorList>
            <person name="Souvorov A."/>
            <person name="Agarwala R."/>
            <person name="Lipman D.J."/>
        </authorList>
    </citation>
    <scope>NUCLEOTIDE SEQUENCE</scope>
    <source>
        <strain evidence="1">10-0026</strain>
    </source>
</reference>
<organism evidence="1">
    <name type="scientific">Salmonella enterica subsp. enterica serovar Braenderup</name>
    <dbReference type="NCBI Taxonomy" id="149391"/>
    <lineage>
        <taxon>Bacteria</taxon>
        <taxon>Pseudomonadati</taxon>
        <taxon>Pseudomonadota</taxon>
        <taxon>Gammaproteobacteria</taxon>
        <taxon>Enterobacterales</taxon>
        <taxon>Enterobacteriaceae</taxon>
        <taxon>Salmonella</taxon>
    </lineage>
</organism>
<name>A0A733VB76_SALET</name>